<dbReference type="GO" id="GO:0016579">
    <property type="term" value="P:protein deubiquitination"/>
    <property type="evidence" value="ECO:0007669"/>
    <property type="project" value="TreeGrafter"/>
</dbReference>
<evidence type="ECO:0000256" key="10">
    <source>
        <dbReference type="PROSITE-ProRule" id="PRU01393"/>
    </source>
</evidence>
<reference evidence="14 15" key="1">
    <citation type="submission" date="2020-06" db="EMBL/GenBank/DDBJ databases">
        <authorList>
            <person name="Li R."/>
            <person name="Bekaert M."/>
        </authorList>
    </citation>
    <scope>NUCLEOTIDE SEQUENCE [LARGE SCALE GENOMIC DNA]</scope>
    <source>
        <strain evidence="15">wild</strain>
    </source>
</reference>
<dbReference type="AlphaFoldDB" id="A0A6J8DKU3"/>
<feature type="active site" description="Nucleophile" evidence="10">
    <location>
        <position position="90"/>
    </location>
</feature>
<comment type="catalytic activity">
    <reaction evidence="1 10 11">
        <text>Thiol-dependent hydrolysis of ester, thioester, amide, peptide and isopeptide bonds formed by the C-terminal Gly of ubiquitin (a 76-residue protein attached to proteins as an intracellular targeting signal).</text>
        <dbReference type="EC" id="3.4.19.12"/>
    </reaction>
</comment>
<dbReference type="EMBL" id="CACVKT020007423">
    <property type="protein sequence ID" value="CAC5407774.1"/>
    <property type="molecule type" value="Genomic_DNA"/>
</dbReference>
<dbReference type="InterPro" id="IPR041507">
    <property type="entry name" value="UCH_C"/>
</dbReference>
<keyword evidence="5 10" id="KW-0833">Ubl conjugation pathway</keyword>
<proteinExistence type="inferred from homology"/>
<evidence type="ECO:0000256" key="3">
    <source>
        <dbReference type="ARBA" id="ARBA00007182"/>
    </source>
</evidence>
<evidence type="ECO:0000256" key="2">
    <source>
        <dbReference type="ARBA" id="ARBA00004123"/>
    </source>
</evidence>
<dbReference type="PRINTS" id="PR00707">
    <property type="entry name" value="UBCTHYDRLASE"/>
</dbReference>
<protein>
    <recommendedName>
        <fullName evidence="11">Ubiquitin carboxyl-terminal hydrolase</fullName>
        <ecNumber evidence="11">3.4.19.12</ecNumber>
    </recommendedName>
</protein>
<dbReference type="InterPro" id="IPR038765">
    <property type="entry name" value="Papain-like_cys_pep_sf"/>
</dbReference>
<dbReference type="GO" id="GO:0006511">
    <property type="term" value="P:ubiquitin-dependent protein catabolic process"/>
    <property type="evidence" value="ECO:0007669"/>
    <property type="project" value="UniProtKB-UniRule"/>
</dbReference>
<dbReference type="OrthoDB" id="1924260at2759"/>
<dbReference type="InterPro" id="IPR001578">
    <property type="entry name" value="Peptidase_C12_UCH"/>
</dbReference>
<feature type="compositionally biased region" description="Low complexity" evidence="12">
    <location>
        <begin position="320"/>
        <end position="333"/>
    </location>
</feature>
<keyword evidence="6 10" id="KW-0378">Hydrolase</keyword>
<dbReference type="Gene3D" id="1.20.58.860">
    <property type="match status" value="1"/>
</dbReference>
<sequence>MNKGWLELESDPGLFTLLLEDFGVKGVQVEEIYDLQKAIDGPVYGFIFLFRWIEERRSRRKTITEEETFLTNEDEVNNLFFAQQVVPNSCATHALLSVLLNCDKVRLGDTLSKLKLFSRGMNPEDKGYAIGNMPELAEAHNSHARPEPRHLPEKQLGIATTKTMEAFHFVSYVPIKNHLFELDGLKPYPIDHGPWERDEYWTEKFRRVITERLGMAAGGEPNNDIRFNLMAVVPDKCQLYEHKLATLKTNRQIVLETLQQMVKVTNPGLTSSDKDKYLAAVKQHEKMEEALIAQAQEDAAAKSAAKQNIAEKSLSNMTNSDQSQSSETSQDGSMINITESHDSDNNTTVQENSSLESKIVPMDDDNKVVNISENSEDIIIDVDSMETDSDKKDNEKLSETIENIKKDNSDGKIDIESKSDGSVESKSESVTLTSAHTQSIEEPPVILSNKESLEGIQVTSSDDKNVKIQISVDNGDSGKGVTIPRSVASTDVTKPLTIETKFGGPSGPSSESTDTASEGGSCFSSPNTNSCQNSPQCSNGESTDMKKDTLPDRRSEGRSTDSSHHHKHKRKFHSHQAFTPKDLLALLKNVENEIKLCEVNLKDELEKRKKYRIDDCRRTHNYDEFICTFLSMLAKEGHLANLIDQQMSVKKRHNSGNAGRPTKHSLPVKGSRPKPKRRR</sequence>
<accession>A0A6J8DKU3</accession>
<dbReference type="Proteomes" id="UP000507470">
    <property type="component" value="Unassembled WGS sequence"/>
</dbReference>
<feature type="domain" description="UCH catalytic" evidence="13">
    <location>
        <begin position="4"/>
        <end position="234"/>
    </location>
</feature>
<keyword evidence="7 10" id="KW-0788">Thiol protease</keyword>
<dbReference type="InterPro" id="IPR036959">
    <property type="entry name" value="Peptidase_C12_UCH_sf"/>
</dbReference>
<evidence type="ECO:0000256" key="4">
    <source>
        <dbReference type="ARBA" id="ARBA00022670"/>
    </source>
</evidence>
<dbReference type="FunFam" id="1.20.58.860:FF:000006">
    <property type="entry name" value="Ubiquitin carboxyl-terminal hydrolase"/>
    <property type="match status" value="1"/>
</dbReference>
<dbReference type="GO" id="GO:0005737">
    <property type="term" value="C:cytoplasm"/>
    <property type="evidence" value="ECO:0007669"/>
    <property type="project" value="TreeGrafter"/>
</dbReference>
<comment type="similarity">
    <text evidence="3">Belongs to the peptidase C12 family. BAP1 subfamily.</text>
</comment>
<comment type="subcellular location">
    <subcellularLocation>
        <location evidence="2">Nucleus</location>
    </subcellularLocation>
</comment>
<feature type="compositionally biased region" description="Basic and acidic residues" evidence="12">
    <location>
        <begin position="543"/>
        <end position="563"/>
    </location>
</feature>
<feature type="region of interest" description="Disordered" evidence="12">
    <location>
        <begin position="408"/>
        <end position="443"/>
    </location>
</feature>
<dbReference type="Gene3D" id="3.40.532.10">
    <property type="entry name" value="Peptidase C12, ubiquitin carboxyl-terminal hydrolase"/>
    <property type="match status" value="1"/>
</dbReference>
<feature type="active site" description="Proton donor" evidence="10">
    <location>
        <position position="168"/>
    </location>
</feature>
<evidence type="ECO:0000256" key="12">
    <source>
        <dbReference type="SAM" id="MobiDB-lite"/>
    </source>
</evidence>
<dbReference type="PROSITE" id="PS52048">
    <property type="entry name" value="UCH_DOMAIN"/>
    <property type="match status" value="1"/>
</dbReference>
<name>A0A6J8DKU3_MYTCO</name>
<dbReference type="SUPFAM" id="SSF54001">
    <property type="entry name" value="Cysteine proteinases"/>
    <property type="match status" value="1"/>
</dbReference>
<dbReference type="PANTHER" id="PTHR10589">
    <property type="entry name" value="UBIQUITIN CARBOXYL-TERMINAL HYDROLASE"/>
    <property type="match status" value="1"/>
</dbReference>
<evidence type="ECO:0000256" key="8">
    <source>
        <dbReference type="ARBA" id="ARBA00022853"/>
    </source>
</evidence>
<dbReference type="Pfam" id="PF18031">
    <property type="entry name" value="UCH_C"/>
    <property type="match status" value="1"/>
</dbReference>
<feature type="compositionally biased region" description="Polar residues" evidence="12">
    <location>
        <begin position="428"/>
        <end position="440"/>
    </location>
</feature>
<dbReference type="PROSITE" id="PS52049">
    <property type="entry name" value="ULD"/>
    <property type="match status" value="1"/>
</dbReference>
<feature type="region of interest" description="Disordered" evidence="12">
    <location>
        <begin position="649"/>
        <end position="679"/>
    </location>
</feature>
<feature type="region of interest" description="Disordered" evidence="12">
    <location>
        <begin position="492"/>
        <end position="576"/>
    </location>
</feature>
<dbReference type="GO" id="GO:0004843">
    <property type="term" value="F:cysteine-type deubiquitinase activity"/>
    <property type="evidence" value="ECO:0007669"/>
    <property type="project" value="UniProtKB-UniRule"/>
</dbReference>
<dbReference type="PANTHER" id="PTHR10589:SF28">
    <property type="entry name" value="UBIQUITIN CARBOXYL-TERMINAL HYDROLASE BAP1"/>
    <property type="match status" value="1"/>
</dbReference>
<keyword evidence="4 10" id="KW-0645">Protease</keyword>
<evidence type="ECO:0000256" key="9">
    <source>
        <dbReference type="ARBA" id="ARBA00023242"/>
    </source>
</evidence>
<dbReference type="FunFam" id="3.40.532.10:FF:000002">
    <property type="entry name" value="Ubiquitin carboxyl-terminal hydrolase"/>
    <property type="match status" value="1"/>
</dbReference>
<evidence type="ECO:0000313" key="14">
    <source>
        <dbReference type="EMBL" id="CAC5407774.1"/>
    </source>
</evidence>
<feature type="compositionally biased region" description="Basic residues" evidence="12">
    <location>
        <begin position="564"/>
        <end position="574"/>
    </location>
</feature>
<feature type="region of interest" description="Disordered" evidence="12">
    <location>
        <begin position="314"/>
        <end position="367"/>
    </location>
</feature>
<evidence type="ECO:0000256" key="5">
    <source>
        <dbReference type="ARBA" id="ARBA00022786"/>
    </source>
</evidence>
<evidence type="ECO:0000256" key="1">
    <source>
        <dbReference type="ARBA" id="ARBA00000707"/>
    </source>
</evidence>
<evidence type="ECO:0000256" key="7">
    <source>
        <dbReference type="ARBA" id="ARBA00022807"/>
    </source>
</evidence>
<feature type="compositionally biased region" description="Polar residues" evidence="12">
    <location>
        <begin position="507"/>
        <end position="542"/>
    </location>
</feature>
<feature type="compositionally biased region" description="Basic and acidic residues" evidence="12">
    <location>
        <begin position="408"/>
        <end position="427"/>
    </location>
</feature>
<dbReference type="EC" id="3.4.19.12" evidence="11"/>
<keyword evidence="8" id="KW-0156">Chromatin regulator</keyword>
<evidence type="ECO:0000313" key="15">
    <source>
        <dbReference type="Proteomes" id="UP000507470"/>
    </source>
</evidence>
<evidence type="ECO:0000259" key="13">
    <source>
        <dbReference type="PROSITE" id="PS52048"/>
    </source>
</evidence>
<evidence type="ECO:0000256" key="6">
    <source>
        <dbReference type="ARBA" id="ARBA00022801"/>
    </source>
</evidence>
<feature type="compositionally biased region" description="Polar residues" evidence="12">
    <location>
        <begin position="345"/>
        <end position="356"/>
    </location>
</feature>
<keyword evidence="15" id="KW-1185">Reference proteome</keyword>
<feature type="site" description="Transition state stabilizer" evidence="10">
    <location>
        <position position="84"/>
    </location>
</feature>
<dbReference type="Pfam" id="PF01088">
    <property type="entry name" value="Peptidase_C12"/>
    <property type="match status" value="1"/>
</dbReference>
<evidence type="ECO:0000256" key="11">
    <source>
        <dbReference type="RuleBase" id="RU361215"/>
    </source>
</evidence>
<dbReference type="GO" id="GO:0006325">
    <property type="term" value="P:chromatin organization"/>
    <property type="evidence" value="ECO:0007669"/>
    <property type="project" value="UniProtKB-KW"/>
</dbReference>
<dbReference type="GO" id="GO:0005634">
    <property type="term" value="C:nucleus"/>
    <property type="evidence" value="ECO:0007669"/>
    <property type="project" value="UniProtKB-SubCell"/>
</dbReference>
<gene>
    <name evidence="14" type="ORF">MCOR_41217</name>
</gene>
<feature type="site" description="Important for enzyme activity" evidence="10">
    <location>
        <position position="183"/>
    </location>
</feature>
<keyword evidence="9" id="KW-0539">Nucleus</keyword>
<dbReference type="CDD" id="cd09617">
    <property type="entry name" value="Peptidase_C12_UCH37_BAP1"/>
    <property type="match status" value="1"/>
</dbReference>
<organism evidence="14 15">
    <name type="scientific">Mytilus coruscus</name>
    <name type="common">Sea mussel</name>
    <dbReference type="NCBI Taxonomy" id="42192"/>
    <lineage>
        <taxon>Eukaryota</taxon>
        <taxon>Metazoa</taxon>
        <taxon>Spiralia</taxon>
        <taxon>Lophotrochozoa</taxon>
        <taxon>Mollusca</taxon>
        <taxon>Bivalvia</taxon>
        <taxon>Autobranchia</taxon>
        <taxon>Pteriomorphia</taxon>
        <taxon>Mytilida</taxon>
        <taxon>Mytiloidea</taxon>
        <taxon>Mytilidae</taxon>
        <taxon>Mytilinae</taxon>
        <taxon>Mytilus</taxon>
    </lineage>
</organism>